<dbReference type="SUPFAM" id="SSF54001">
    <property type="entry name" value="Cysteine proteinases"/>
    <property type="match status" value="1"/>
</dbReference>
<feature type="domain" description="Cathepsin propeptide inhibitor" evidence="1">
    <location>
        <begin position="14"/>
        <end position="74"/>
    </location>
</feature>
<dbReference type="Gene3D" id="1.10.287.2250">
    <property type="match status" value="1"/>
</dbReference>
<accession>A0A915E078</accession>
<reference evidence="3" key="1">
    <citation type="submission" date="2022-11" db="UniProtKB">
        <authorList>
            <consortium name="WormBaseParasite"/>
        </authorList>
    </citation>
    <scope>IDENTIFICATION</scope>
</reference>
<dbReference type="InterPro" id="IPR013201">
    <property type="entry name" value="Prot_inhib_I29"/>
</dbReference>
<keyword evidence="2" id="KW-1185">Reference proteome</keyword>
<dbReference type="AlphaFoldDB" id="A0A915E078"/>
<dbReference type="InterPro" id="IPR038765">
    <property type="entry name" value="Papain-like_cys_pep_sf"/>
</dbReference>
<dbReference type="Proteomes" id="UP000887574">
    <property type="component" value="Unplaced"/>
</dbReference>
<sequence length="105" mass="12972">MADEPNKLPDDTNWETYKHFYEKVYKDPEEEKMRQEIFLVEQKNILEHNERYRQYKESYAIGFTYMSDQTREEWAKLRRPLPDSRDSMTPEELLKFTKVLKEDNK</sequence>
<evidence type="ECO:0000313" key="3">
    <source>
        <dbReference type="WBParaSite" id="jg24803"/>
    </source>
</evidence>
<protein>
    <submittedName>
        <fullName evidence="3">Cathepsin propeptide inhibitor domain-containing protein</fullName>
    </submittedName>
</protein>
<dbReference type="WBParaSite" id="jg24803">
    <property type="protein sequence ID" value="jg24803"/>
    <property type="gene ID" value="jg24803"/>
</dbReference>
<dbReference type="Pfam" id="PF08246">
    <property type="entry name" value="Inhibitor_I29"/>
    <property type="match status" value="1"/>
</dbReference>
<name>A0A915E078_9BILA</name>
<evidence type="ECO:0000313" key="2">
    <source>
        <dbReference type="Proteomes" id="UP000887574"/>
    </source>
</evidence>
<evidence type="ECO:0000259" key="1">
    <source>
        <dbReference type="SMART" id="SM00848"/>
    </source>
</evidence>
<organism evidence="2 3">
    <name type="scientific">Ditylenchus dipsaci</name>
    <dbReference type="NCBI Taxonomy" id="166011"/>
    <lineage>
        <taxon>Eukaryota</taxon>
        <taxon>Metazoa</taxon>
        <taxon>Ecdysozoa</taxon>
        <taxon>Nematoda</taxon>
        <taxon>Chromadorea</taxon>
        <taxon>Rhabditida</taxon>
        <taxon>Tylenchina</taxon>
        <taxon>Tylenchomorpha</taxon>
        <taxon>Sphaerularioidea</taxon>
        <taxon>Anguinidae</taxon>
        <taxon>Anguininae</taxon>
        <taxon>Ditylenchus</taxon>
    </lineage>
</organism>
<proteinExistence type="predicted"/>
<dbReference type="SMART" id="SM00848">
    <property type="entry name" value="Inhibitor_I29"/>
    <property type="match status" value="1"/>
</dbReference>